<keyword evidence="1 3" id="KW-0175">Coiled coil</keyword>
<evidence type="ECO:0000313" key="6">
    <source>
        <dbReference type="EMBL" id="ETV81541.1"/>
    </source>
</evidence>
<organism evidence="6">
    <name type="scientific">Aphanomyces astaci</name>
    <name type="common">Crayfish plague agent</name>
    <dbReference type="NCBI Taxonomy" id="112090"/>
    <lineage>
        <taxon>Eukaryota</taxon>
        <taxon>Sar</taxon>
        <taxon>Stramenopiles</taxon>
        <taxon>Oomycota</taxon>
        <taxon>Saprolegniomycetes</taxon>
        <taxon>Saprolegniales</taxon>
        <taxon>Verrucalvaceae</taxon>
        <taxon>Aphanomyces</taxon>
    </lineage>
</organism>
<dbReference type="PANTHER" id="PTHR21502">
    <property type="entry name" value="ZINC FINGER PROTEIN DZIP1"/>
    <property type="match status" value="1"/>
</dbReference>
<keyword evidence="2" id="KW-0863">Zinc-finger</keyword>
<feature type="coiled-coil region" evidence="3">
    <location>
        <begin position="94"/>
        <end position="121"/>
    </location>
</feature>
<evidence type="ECO:0000256" key="1">
    <source>
        <dbReference type="ARBA" id="ARBA00023054"/>
    </source>
</evidence>
<feature type="compositionally biased region" description="Low complexity" evidence="4">
    <location>
        <begin position="775"/>
        <end position="786"/>
    </location>
</feature>
<feature type="region of interest" description="Disordered" evidence="4">
    <location>
        <begin position="751"/>
        <end position="824"/>
    </location>
</feature>
<feature type="region of interest" description="Disordered" evidence="4">
    <location>
        <begin position="565"/>
        <end position="585"/>
    </location>
</feature>
<gene>
    <name evidence="6" type="ORF">H257_06031</name>
</gene>
<dbReference type="VEuPathDB" id="FungiDB:H257_06031"/>
<feature type="coiled-coil region" evidence="3">
    <location>
        <begin position="246"/>
        <end position="308"/>
    </location>
</feature>
<protein>
    <recommendedName>
        <fullName evidence="5">C2H2-type domain-containing protein</fullName>
    </recommendedName>
</protein>
<dbReference type="GeneID" id="20808027"/>
<feature type="region of interest" description="Disordered" evidence="4">
    <location>
        <begin position="990"/>
        <end position="1065"/>
    </location>
</feature>
<evidence type="ECO:0000256" key="4">
    <source>
        <dbReference type="SAM" id="MobiDB-lite"/>
    </source>
</evidence>
<evidence type="ECO:0000259" key="5">
    <source>
        <dbReference type="PROSITE" id="PS50157"/>
    </source>
</evidence>
<feature type="compositionally biased region" description="Basic and acidic residues" evidence="4">
    <location>
        <begin position="1009"/>
        <end position="1021"/>
    </location>
</feature>
<proteinExistence type="predicted"/>
<accession>W4GQE4</accession>
<dbReference type="RefSeq" id="XP_009829399.1">
    <property type="nucleotide sequence ID" value="XM_009831097.1"/>
</dbReference>
<evidence type="ECO:0000256" key="3">
    <source>
        <dbReference type="SAM" id="Coils"/>
    </source>
</evidence>
<reference evidence="6" key="1">
    <citation type="submission" date="2013-12" db="EMBL/GenBank/DDBJ databases">
        <title>The Genome Sequence of Aphanomyces astaci APO3.</title>
        <authorList>
            <consortium name="The Broad Institute Genomics Platform"/>
            <person name="Russ C."/>
            <person name="Tyler B."/>
            <person name="van West P."/>
            <person name="Dieguez-Uribeondo J."/>
            <person name="Young S.K."/>
            <person name="Zeng Q."/>
            <person name="Gargeya S."/>
            <person name="Fitzgerald M."/>
            <person name="Abouelleil A."/>
            <person name="Alvarado L."/>
            <person name="Chapman S.B."/>
            <person name="Gainer-Dewar J."/>
            <person name="Goldberg J."/>
            <person name="Griggs A."/>
            <person name="Gujja S."/>
            <person name="Hansen M."/>
            <person name="Howarth C."/>
            <person name="Imamovic A."/>
            <person name="Ireland A."/>
            <person name="Larimer J."/>
            <person name="McCowan C."/>
            <person name="Murphy C."/>
            <person name="Pearson M."/>
            <person name="Poon T.W."/>
            <person name="Priest M."/>
            <person name="Roberts A."/>
            <person name="Saif S."/>
            <person name="Shea T."/>
            <person name="Sykes S."/>
            <person name="Wortman J."/>
            <person name="Nusbaum C."/>
            <person name="Birren B."/>
        </authorList>
    </citation>
    <scope>NUCLEOTIDE SEQUENCE [LARGE SCALE GENOMIC DNA]</scope>
    <source>
        <strain evidence="6">APO3</strain>
    </source>
</reference>
<keyword evidence="2" id="KW-0479">Metal-binding</keyword>
<dbReference type="GO" id="GO:0008270">
    <property type="term" value="F:zinc ion binding"/>
    <property type="evidence" value="ECO:0007669"/>
    <property type="project" value="UniProtKB-KW"/>
</dbReference>
<feature type="compositionally biased region" description="Polar residues" evidence="4">
    <location>
        <begin position="798"/>
        <end position="815"/>
    </location>
</feature>
<dbReference type="EMBL" id="KI913124">
    <property type="protein sequence ID" value="ETV81541.1"/>
    <property type="molecule type" value="Genomic_DNA"/>
</dbReference>
<dbReference type="AlphaFoldDB" id="W4GQE4"/>
<keyword evidence="2" id="KW-0862">Zinc</keyword>
<dbReference type="Gene3D" id="3.30.160.60">
    <property type="entry name" value="Classic Zinc Finger"/>
    <property type="match status" value="1"/>
</dbReference>
<name>W4GQE4_APHAT</name>
<dbReference type="PROSITE" id="PS50157">
    <property type="entry name" value="ZINC_FINGER_C2H2_2"/>
    <property type="match status" value="1"/>
</dbReference>
<dbReference type="InterPro" id="IPR051241">
    <property type="entry name" value="DZIP_RILPL"/>
</dbReference>
<dbReference type="PANTHER" id="PTHR21502:SF3">
    <property type="entry name" value="CILIUM ASSEMBLY PROTEIN DZIP1L"/>
    <property type="match status" value="1"/>
</dbReference>
<feature type="compositionally biased region" description="Low complexity" evidence="4">
    <location>
        <begin position="1131"/>
        <end position="1142"/>
    </location>
</feature>
<feature type="region of interest" description="Disordered" evidence="4">
    <location>
        <begin position="1097"/>
        <end position="1143"/>
    </location>
</feature>
<feature type="domain" description="C2H2-type" evidence="5">
    <location>
        <begin position="169"/>
        <end position="197"/>
    </location>
</feature>
<sequence length="1171" mass="126853">MRPGFDFERRMLDMDWHLVEAFNMNDIDTSLLQEMVPTLTYALVTETACTSPRLSCKLIRILQLVVETFIECRKGDAYDAHVLQEDLIAVSNERDSFRLRLKEAKTDVKALKAQLARCTTLLKSCSQVLHAQGCSPHTIAAVESMLATSDSMMSTFTPTTDATMPKVAHLCAFCGKAFGTQDYLLKHIDRRHASSSAGVVGKGTIQGGGSGNNQTPNIDILTKLELLLAQHEVHMKKATADSADTLQALQNELAIERAVANELKLARSDLQWRVDETQRQLTICRAEKDDAGKQVKTMQDQVSQLQLQCHQLALTIPTTTSTNPRDSTTQGAIQRLEGALEHAKEALATARHDMKAQHDKYTELLVAHERIKNGRIAANNLHTNIVYNDASTQTKAEDLPPPPLTHSMACQAELIIAALEQSPKVADIVQCTTSQKPVLVDASTQFDPATELPPPDDDDVVEVTEVVQTTGDVVMTKEAPSPNPVPICIENPMDNSTQPATSQTGVAGPVAATTVATPIAHDQRAMDDESATVILPPELTAAYIQDIMDMIELRANKACIQQPPTTTAASSRHPLPRRPFLSSGWPHTDPSVNSSIMSHLKQLTDTAARFGIPTHLTYLTQSQHDAALSAYKRHLHGLPVALLERIVAIDLQVHATVETEWMPSEKHRNAMLSTLQARMDRREGLQKEWMARVLERKRATIATPDEQAIMGPRYGSLVCIDVPPPVAKELQPAEDTMASTLDINQIVPDHAQPGYKMDASLGKAEGANDDEDVDAATAAPEDPTTTSRSRVVVAPTSFLDSSSKWSQNNTSTPRNPRQDGNDVPMMKCHTLEVSTAPIQVSSSGSMPYGELDKRLQNARMEEEMGEAKEGDGIIERVRHESTTNEPTTTTKNVQVKQQHLELGSNSGTDTAIAHEMSDEGGIEAITQLGGEGEMQGGDATSSESINCTDDVLPRVLEVSTNTSAVKETTVTPPTAVQSSIEVDVDQPPFNISVRSSEQPNALDPSTLDTPHRPVDDVDKPPNDAAGSDDIAAFDDESHVSLSAGEEGTHDGKTSPLRSCPGTASVVGRASKKMPAMMMSPTFSSAMTFHATTSSSRCRDRYEDEADGGGGSHDEFGCNDDASPGQSVRTFPSSASSSSPAAATVAIRPNSTAYSIAKRDFDDDDLDEEFIT</sequence>
<dbReference type="GO" id="GO:0005737">
    <property type="term" value="C:cytoplasm"/>
    <property type="evidence" value="ECO:0007669"/>
    <property type="project" value="TreeGrafter"/>
</dbReference>
<dbReference type="InterPro" id="IPR013087">
    <property type="entry name" value="Znf_C2H2_type"/>
</dbReference>
<dbReference type="OrthoDB" id="515971at2759"/>
<evidence type="ECO:0000256" key="2">
    <source>
        <dbReference type="PROSITE-ProRule" id="PRU00042"/>
    </source>
</evidence>
<dbReference type="PROSITE" id="PS00028">
    <property type="entry name" value="ZINC_FINGER_C2H2_1"/>
    <property type="match status" value="1"/>
</dbReference>